<feature type="chain" id="PRO_5042211347" description="Secreted protein" evidence="1">
    <location>
        <begin position="34"/>
        <end position="115"/>
    </location>
</feature>
<organism evidence="2 3">
    <name type="scientific">Parelaphostrongylus tenuis</name>
    <name type="common">Meningeal worm</name>
    <dbReference type="NCBI Taxonomy" id="148309"/>
    <lineage>
        <taxon>Eukaryota</taxon>
        <taxon>Metazoa</taxon>
        <taxon>Ecdysozoa</taxon>
        <taxon>Nematoda</taxon>
        <taxon>Chromadorea</taxon>
        <taxon>Rhabditida</taxon>
        <taxon>Rhabditina</taxon>
        <taxon>Rhabditomorpha</taxon>
        <taxon>Strongyloidea</taxon>
        <taxon>Metastrongylidae</taxon>
        <taxon>Parelaphostrongylus</taxon>
    </lineage>
</organism>
<protein>
    <recommendedName>
        <fullName evidence="4">Secreted protein</fullName>
    </recommendedName>
</protein>
<sequence>MMRKKIPTILKPMLMSIIVVLLLSFAFIDGTRMAPCAFYCFVSPAQKETFDVNSYRNLSCTHFVYGFSRIRSDMSLYGVTSRDNMEILNPGNLRRFLGFRSTHPNLHTSPRSTFV</sequence>
<evidence type="ECO:0000313" key="3">
    <source>
        <dbReference type="Proteomes" id="UP001196413"/>
    </source>
</evidence>
<feature type="signal peptide" evidence="1">
    <location>
        <begin position="1"/>
        <end position="33"/>
    </location>
</feature>
<gene>
    <name evidence="2" type="ORF">KIN20_006662</name>
</gene>
<dbReference type="AlphaFoldDB" id="A0AAD5QL86"/>
<dbReference type="Proteomes" id="UP001196413">
    <property type="component" value="Unassembled WGS sequence"/>
</dbReference>
<evidence type="ECO:0000256" key="1">
    <source>
        <dbReference type="SAM" id="SignalP"/>
    </source>
</evidence>
<comment type="caution">
    <text evidence="2">The sequence shown here is derived from an EMBL/GenBank/DDBJ whole genome shotgun (WGS) entry which is preliminary data.</text>
</comment>
<evidence type="ECO:0000313" key="2">
    <source>
        <dbReference type="EMBL" id="KAJ1350786.1"/>
    </source>
</evidence>
<dbReference type="EMBL" id="JAHQIW010000943">
    <property type="protein sequence ID" value="KAJ1350786.1"/>
    <property type="molecule type" value="Genomic_DNA"/>
</dbReference>
<keyword evidence="1" id="KW-0732">Signal</keyword>
<keyword evidence="3" id="KW-1185">Reference proteome</keyword>
<reference evidence="2" key="1">
    <citation type="submission" date="2021-06" db="EMBL/GenBank/DDBJ databases">
        <title>Parelaphostrongylus tenuis whole genome reference sequence.</title>
        <authorList>
            <person name="Garwood T.J."/>
            <person name="Larsen P.A."/>
            <person name="Fountain-Jones N.M."/>
            <person name="Garbe J.R."/>
            <person name="Macchietto M.G."/>
            <person name="Kania S.A."/>
            <person name="Gerhold R.W."/>
            <person name="Richards J.E."/>
            <person name="Wolf T.M."/>
        </authorList>
    </citation>
    <scope>NUCLEOTIDE SEQUENCE</scope>
    <source>
        <strain evidence="2">MNPRO001-30</strain>
        <tissue evidence="2">Meninges</tissue>
    </source>
</reference>
<name>A0AAD5QL86_PARTN</name>
<proteinExistence type="predicted"/>
<accession>A0AAD5QL86</accession>
<evidence type="ECO:0008006" key="4">
    <source>
        <dbReference type="Google" id="ProtNLM"/>
    </source>
</evidence>